<evidence type="ECO:0000256" key="2">
    <source>
        <dbReference type="ARBA" id="ARBA00022980"/>
    </source>
</evidence>
<keyword evidence="3 4" id="KW-0687">Ribonucleoprotein</keyword>
<dbReference type="EMBL" id="CAJZBQ010000017">
    <property type="protein sequence ID" value="CAG9316950.1"/>
    <property type="molecule type" value="Genomic_DNA"/>
</dbReference>
<feature type="compositionally biased region" description="Basic and acidic residues" evidence="5">
    <location>
        <begin position="196"/>
        <end position="222"/>
    </location>
</feature>
<organism evidence="6 7">
    <name type="scientific">Blepharisma stoltei</name>
    <dbReference type="NCBI Taxonomy" id="1481888"/>
    <lineage>
        <taxon>Eukaryota</taxon>
        <taxon>Sar</taxon>
        <taxon>Alveolata</taxon>
        <taxon>Ciliophora</taxon>
        <taxon>Postciliodesmatophora</taxon>
        <taxon>Heterotrichea</taxon>
        <taxon>Heterotrichida</taxon>
        <taxon>Blepharismidae</taxon>
        <taxon>Blepharisma</taxon>
    </lineage>
</organism>
<comment type="similarity">
    <text evidence="1 4">Belongs to the bacterial ribosomal protein bL20 family.</text>
</comment>
<dbReference type="GO" id="GO:0005840">
    <property type="term" value="C:ribosome"/>
    <property type="evidence" value="ECO:0007669"/>
    <property type="project" value="UniProtKB-KW"/>
</dbReference>
<dbReference type="InterPro" id="IPR005813">
    <property type="entry name" value="Ribosomal_bL20"/>
</dbReference>
<protein>
    <recommendedName>
        <fullName evidence="8">Ribosomal protein L20</fullName>
    </recommendedName>
</protein>
<sequence>MGHFSKAKFLKLAKGYYGRGKNCLSLVIPRVDRALRFAYIERRLKKRNMKSSWIININAAVREHGLPYSRFIYGLNHSNIELDRKILSNLAQNEPLSFKAIIDEVKIQTNLGLEAKSHNLEAFDNAMKEGVVLAPGQPLPPIEEVYKAAKGKELQWRKGFEPKYNKPKLPSLERINELREVGLWESDKEEEMYEIPPDRVKPEREKMKGEPERKEIKKPDLSHIYDPKVKVEKLKYMRGSSNQNRHLKDKLTE</sequence>
<dbReference type="Proteomes" id="UP001162131">
    <property type="component" value="Unassembled WGS sequence"/>
</dbReference>
<dbReference type="GO" id="GO:0019843">
    <property type="term" value="F:rRNA binding"/>
    <property type="evidence" value="ECO:0007669"/>
    <property type="project" value="InterPro"/>
</dbReference>
<dbReference type="SUPFAM" id="SSF74731">
    <property type="entry name" value="Ribosomal protein L20"/>
    <property type="match status" value="1"/>
</dbReference>
<comment type="caution">
    <text evidence="6">The sequence shown here is derived from an EMBL/GenBank/DDBJ whole genome shotgun (WGS) entry which is preliminary data.</text>
</comment>
<dbReference type="PRINTS" id="PR00062">
    <property type="entry name" value="RIBOSOMALL20"/>
</dbReference>
<dbReference type="GO" id="GO:0006412">
    <property type="term" value="P:translation"/>
    <property type="evidence" value="ECO:0007669"/>
    <property type="project" value="InterPro"/>
</dbReference>
<dbReference type="NCBIfam" id="TIGR01032">
    <property type="entry name" value="rplT_bact"/>
    <property type="match status" value="1"/>
</dbReference>
<dbReference type="GO" id="GO:1990904">
    <property type="term" value="C:ribonucleoprotein complex"/>
    <property type="evidence" value="ECO:0007669"/>
    <property type="project" value="UniProtKB-KW"/>
</dbReference>
<dbReference type="AlphaFoldDB" id="A0AAU9IXT5"/>
<feature type="region of interest" description="Disordered" evidence="5">
    <location>
        <begin position="191"/>
        <end position="222"/>
    </location>
</feature>
<dbReference type="CDD" id="cd07026">
    <property type="entry name" value="Ribosomal_L20"/>
    <property type="match status" value="1"/>
</dbReference>
<keyword evidence="2 4" id="KW-0689">Ribosomal protein</keyword>
<accession>A0AAU9IXT5</accession>
<evidence type="ECO:0000256" key="3">
    <source>
        <dbReference type="ARBA" id="ARBA00023274"/>
    </source>
</evidence>
<evidence type="ECO:0000313" key="6">
    <source>
        <dbReference type="EMBL" id="CAG9316950.1"/>
    </source>
</evidence>
<dbReference type="Gene3D" id="6.10.160.10">
    <property type="match status" value="1"/>
</dbReference>
<evidence type="ECO:0008006" key="8">
    <source>
        <dbReference type="Google" id="ProtNLM"/>
    </source>
</evidence>
<reference evidence="6" key="1">
    <citation type="submission" date="2021-09" db="EMBL/GenBank/DDBJ databases">
        <authorList>
            <consortium name="AG Swart"/>
            <person name="Singh M."/>
            <person name="Singh A."/>
            <person name="Seah K."/>
            <person name="Emmerich C."/>
        </authorList>
    </citation>
    <scope>NUCLEOTIDE SEQUENCE</scope>
    <source>
        <strain evidence="6">ATCC30299</strain>
    </source>
</reference>
<dbReference type="PANTHER" id="PTHR10986">
    <property type="entry name" value="39S RIBOSOMAL PROTEIN L20"/>
    <property type="match status" value="1"/>
</dbReference>
<dbReference type="Gene3D" id="1.10.1900.20">
    <property type="entry name" value="Ribosomal protein L20"/>
    <property type="match status" value="1"/>
</dbReference>
<proteinExistence type="inferred from homology"/>
<evidence type="ECO:0000313" key="7">
    <source>
        <dbReference type="Proteomes" id="UP001162131"/>
    </source>
</evidence>
<evidence type="ECO:0000256" key="1">
    <source>
        <dbReference type="ARBA" id="ARBA00007698"/>
    </source>
</evidence>
<dbReference type="FunFam" id="1.10.1900.20:FF:000001">
    <property type="entry name" value="50S ribosomal protein L20"/>
    <property type="match status" value="1"/>
</dbReference>
<dbReference type="GO" id="GO:0003735">
    <property type="term" value="F:structural constituent of ribosome"/>
    <property type="evidence" value="ECO:0007669"/>
    <property type="project" value="InterPro"/>
</dbReference>
<evidence type="ECO:0000256" key="5">
    <source>
        <dbReference type="SAM" id="MobiDB-lite"/>
    </source>
</evidence>
<dbReference type="Pfam" id="PF00453">
    <property type="entry name" value="Ribosomal_L20"/>
    <property type="match status" value="1"/>
</dbReference>
<dbReference type="InterPro" id="IPR035566">
    <property type="entry name" value="Ribosomal_protein_bL20_C"/>
</dbReference>
<keyword evidence="7" id="KW-1185">Reference proteome</keyword>
<name>A0AAU9IXT5_9CILI</name>
<gene>
    <name evidence="6" type="ORF">BSTOLATCC_MIC17577</name>
</gene>
<evidence type="ECO:0000256" key="4">
    <source>
        <dbReference type="RuleBase" id="RU000561"/>
    </source>
</evidence>